<organism evidence="1 2">
    <name type="scientific">Mesorhizobium amorphae CCNWGS0123</name>
    <dbReference type="NCBI Taxonomy" id="1082933"/>
    <lineage>
        <taxon>Bacteria</taxon>
        <taxon>Pseudomonadati</taxon>
        <taxon>Pseudomonadota</taxon>
        <taxon>Alphaproteobacteria</taxon>
        <taxon>Hyphomicrobiales</taxon>
        <taxon>Phyllobacteriaceae</taxon>
        <taxon>Mesorhizobium</taxon>
    </lineage>
</organism>
<gene>
    <name evidence="1" type="ORF">MEA186_07429</name>
</gene>
<name>G6Y6C1_9HYPH</name>
<dbReference type="PATRIC" id="fig|1082933.3.peg.1418"/>
<accession>G6Y6C1</accession>
<dbReference type="EMBL" id="AGSN01000071">
    <property type="protein sequence ID" value="EHH12611.1"/>
    <property type="molecule type" value="Genomic_DNA"/>
</dbReference>
<reference evidence="1 2" key="1">
    <citation type="journal article" date="2012" name="J. Bacteriol.">
        <title>Draft Genome Sequence of Plant Growth-Promoting Rhizobium Mesorhizobium amorphae, Isolated from Zinc-Lead Mine Tailings.</title>
        <authorList>
            <person name="Hao X."/>
            <person name="Lin Y."/>
            <person name="Johnstone L."/>
            <person name="Baltrus D.A."/>
            <person name="Miller S.J."/>
            <person name="Wei G."/>
            <person name="Rensing C."/>
        </authorList>
    </citation>
    <scope>NUCLEOTIDE SEQUENCE [LARGE SCALE GENOMIC DNA]</scope>
    <source>
        <strain evidence="1 2">CCNWGS0123</strain>
    </source>
</reference>
<dbReference type="OrthoDB" id="9806973at2"/>
<evidence type="ECO:0000313" key="2">
    <source>
        <dbReference type="Proteomes" id="UP000002949"/>
    </source>
</evidence>
<dbReference type="RefSeq" id="WP_006200932.1">
    <property type="nucleotide sequence ID" value="NZ_AGSN01000071.1"/>
</dbReference>
<dbReference type="KEGG" id="mamo:A6B35_08810"/>
<sequence length="59" mass="6448">MRAGSMVSHKSLTAAVIDSRDFLTAKRRAETEIMMPEGTKIAFAGGLADKARRLGILIW</sequence>
<dbReference type="Proteomes" id="UP000002949">
    <property type="component" value="Unassembled WGS sequence"/>
</dbReference>
<proteinExistence type="predicted"/>
<protein>
    <submittedName>
        <fullName evidence="1">Uncharacterized protein</fullName>
    </submittedName>
</protein>
<keyword evidence="2" id="KW-1185">Reference proteome</keyword>
<evidence type="ECO:0000313" key="1">
    <source>
        <dbReference type="EMBL" id="EHH12611.1"/>
    </source>
</evidence>
<dbReference type="AlphaFoldDB" id="G6Y6C1"/>